<proteinExistence type="predicted"/>
<dbReference type="AlphaFoldDB" id="A0A7X5YF62"/>
<accession>A0A7X5YF62</accession>
<protein>
    <submittedName>
        <fullName evidence="1">Uncharacterized protein</fullName>
    </submittedName>
</protein>
<sequence length="330" mass="38436">MKAMTTTAIQPWECHVPKSVSLYFVDYNESLDEHEDLQEKCIRQNSMLPLDEESSEWYSEQFSENLRTEMRDIKESMEKAGLGTDYVENEDNICDMLYERNDTYPTEGLIKNTSTTTMFYSLGLEIEGYQYGKCHRSKSEAYWCNRIRRIIRLRKGPYDDRILEMLMAAAYGGELRIYFNAMFNDLVSKDSGQDFKTIRFYGNVVVAIADSRIGSGDHTMLPIDITLPFNRDNLFVDSQVHYSYADEICGMVHDWCDSTKWETGMKSVKKKLSKSHMTEHQRQEAEYVKTFRKGGCTAGDINISRHRDVYYINDYPCGHKCPHCGTFWVD</sequence>
<organism evidence="1 2">
    <name type="scientific">Butyricimonas paravirosa</name>
    <dbReference type="NCBI Taxonomy" id="1472417"/>
    <lineage>
        <taxon>Bacteria</taxon>
        <taxon>Pseudomonadati</taxon>
        <taxon>Bacteroidota</taxon>
        <taxon>Bacteroidia</taxon>
        <taxon>Bacteroidales</taxon>
        <taxon>Odoribacteraceae</taxon>
        <taxon>Butyricimonas</taxon>
    </lineage>
</organism>
<dbReference type="Proteomes" id="UP000576368">
    <property type="component" value="Unassembled WGS sequence"/>
</dbReference>
<name>A0A7X5YF62_9BACT</name>
<dbReference type="EMBL" id="JAATLI010000008">
    <property type="protein sequence ID" value="NJC18706.1"/>
    <property type="molecule type" value="Genomic_DNA"/>
</dbReference>
<evidence type="ECO:0000313" key="1">
    <source>
        <dbReference type="EMBL" id="NJC18706.1"/>
    </source>
</evidence>
<evidence type="ECO:0000313" key="2">
    <source>
        <dbReference type="Proteomes" id="UP000576368"/>
    </source>
</evidence>
<gene>
    <name evidence="1" type="ORF">GGR15_002334</name>
</gene>
<comment type="caution">
    <text evidence="1">The sequence shown here is derived from an EMBL/GenBank/DDBJ whole genome shotgun (WGS) entry which is preliminary data.</text>
</comment>
<reference evidence="1 2" key="1">
    <citation type="submission" date="2020-03" db="EMBL/GenBank/DDBJ databases">
        <title>Genomic Encyclopedia of Type Strains, Phase IV (KMG-IV): sequencing the most valuable type-strain genomes for metagenomic binning, comparative biology and taxonomic classification.</title>
        <authorList>
            <person name="Goeker M."/>
        </authorList>
    </citation>
    <scope>NUCLEOTIDE SEQUENCE [LARGE SCALE GENOMIC DNA]</scope>
    <source>
        <strain evidence="1 2">DSM 105722</strain>
    </source>
</reference>